<evidence type="ECO:0000313" key="3">
    <source>
        <dbReference type="Proteomes" id="UP001176521"/>
    </source>
</evidence>
<name>A0AAN6JSN0_9BASI</name>
<protein>
    <submittedName>
        <fullName evidence="2">Uncharacterized protein</fullName>
    </submittedName>
</protein>
<sequence length="142" mass="15082">MRFATLIASLLLGAVAAAPSSSPAIEQQSSPLLAARTEITCEPANGSPTGIILPTAGTKVRAGVPFEFAFCSGAYFKTRSLQLLVGFDNGKGAVNLLAYNVSPGQYHQNLTFNATQAGTGNLVYYTRYGLFRYNVQLNVSKK</sequence>
<dbReference type="EMBL" id="JAPDMQ010000076">
    <property type="protein sequence ID" value="KAK0536493.1"/>
    <property type="molecule type" value="Genomic_DNA"/>
</dbReference>
<organism evidence="2 3">
    <name type="scientific">Tilletia horrida</name>
    <dbReference type="NCBI Taxonomy" id="155126"/>
    <lineage>
        <taxon>Eukaryota</taxon>
        <taxon>Fungi</taxon>
        <taxon>Dikarya</taxon>
        <taxon>Basidiomycota</taxon>
        <taxon>Ustilaginomycotina</taxon>
        <taxon>Exobasidiomycetes</taxon>
        <taxon>Tilletiales</taxon>
        <taxon>Tilletiaceae</taxon>
        <taxon>Tilletia</taxon>
    </lineage>
</organism>
<accession>A0AAN6JSN0</accession>
<keyword evidence="3" id="KW-1185">Reference proteome</keyword>
<evidence type="ECO:0000313" key="2">
    <source>
        <dbReference type="EMBL" id="KAK0536493.1"/>
    </source>
</evidence>
<feature type="signal peptide" evidence="1">
    <location>
        <begin position="1"/>
        <end position="17"/>
    </location>
</feature>
<evidence type="ECO:0000256" key="1">
    <source>
        <dbReference type="SAM" id="SignalP"/>
    </source>
</evidence>
<gene>
    <name evidence="2" type="ORF">OC842_001983</name>
</gene>
<reference evidence="2" key="1">
    <citation type="journal article" date="2023" name="PhytoFront">
        <title>Draft Genome Resources of Seven Strains of Tilletia horrida, Causal Agent of Kernel Smut of Rice.</title>
        <authorList>
            <person name="Khanal S."/>
            <person name="Antony Babu S."/>
            <person name="Zhou X.G."/>
        </authorList>
    </citation>
    <scope>NUCLEOTIDE SEQUENCE</scope>
    <source>
        <strain evidence="2">TX3</strain>
    </source>
</reference>
<comment type="caution">
    <text evidence="2">The sequence shown here is derived from an EMBL/GenBank/DDBJ whole genome shotgun (WGS) entry which is preliminary data.</text>
</comment>
<feature type="chain" id="PRO_5043047212" evidence="1">
    <location>
        <begin position="18"/>
        <end position="142"/>
    </location>
</feature>
<dbReference type="AlphaFoldDB" id="A0AAN6JSN0"/>
<dbReference type="Proteomes" id="UP001176521">
    <property type="component" value="Unassembled WGS sequence"/>
</dbReference>
<proteinExistence type="predicted"/>
<keyword evidence="1" id="KW-0732">Signal</keyword>